<comment type="subcellular location">
    <subcellularLocation>
        <location evidence="1">Membrane</location>
        <topology evidence="1">Multi-pass membrane protein</topology>
    </subcellularLocation>
</comment>
<dbReference type="Proteomes" id="UP000747542">
    <property type="component" value="Unassembled WGS sequence"/>
</dbReference>
<dbReference type="Pfam" id="PF00083">
    <property type="entry name" value="Sugar_tr"/>
    <property type="match status" value="1"/>
</dbReference>
<sequence>TVRGYGLYGIVDRFPDALECPYRQYNRRLPHRCSRQEDGHPTCGPPFIIAYLIIGSSVNVMMIYAGRALGGLCVGLLTLTLPVYLGETIQPEIRGILGLFHHFRQRWYLGVLPESNANWWVLAYAGAAVPLTRHDVFCS</sequence>
<evidence type="ECO:0000313" key="5">
    <source>
        <dbReference type="EMBL" id="KAG7159272.1"/>
    </source>
</evidence>
<dbReference type="GO" id="GO:0016020">
    <property type="term" value="C:membrane"/>
    <property type="evidence" value="ECO:0007669"/>
    <property type="project" value="UniProtKB-SubCell"/>
</dbReference>
<keyword evidence="6" id="KW-1185">Reference proteome</keyword>
<organism evidence="5 6">
    <name type="scientific">Homarus americanus</name>
    <name type="common">American lobster</name>
    <dbReference type="NCBI Taxonomy" id="6706"/>
    <lineage>
        <taxon>Eukaryota</taxon>
        <taxon>Metazoa</taxon>
        <taxon>Ecdysozoa</taxon>
        <taxon>Arthropoda</taxon>
        <taxon>Crustacea</taxon>
        <taxon>Multicrustacea</taxon>
        <taxon>Malacostraca</taxon>
        <taxon>Eumalacostraca</taxon>
        <taxon>Eucarida</taxon>
        <taxon>Decapoda</taxon>
        <taxon>Pleocyemata</taxon>
        <taxon>Astacidea</taxon>
        <taxon>Nephropoidea</taxon>
        <taxon>Nephropidae</taxon>
        <taxon>Homarus</taxon>
    </lineage>
</organism>
<dbReference type="PANTHER" id="PTHR48021">
    <property type="match status" value="1"/>
</dbReference>
<dbReference type="Gene3D" id="1.20.1250.20">
    <property type="entry name" value="MFS general substrate transporter like domains"/>
    <property type="match status" value="1"/>
</dbReference>
<keyword evidence="3" id="KW-1133">Transmembrane helix</keyword>
<dbReference type="PANTHER" id="PTHR48021:SF1">
    <property type="entry name" value="GH07001P-RELATED"/>
    <property type="match status" value="1"/>
</dbReference>
<dbReference type="InterPro" id="IPR005828">
    <property type="entry name" value="MFS_sugar_transport-like"/>
</dbReference>
<comment type="caution">
    <text evidence="5">The sequence shown here is derived from an EMBL/GenBank/DDBJ whole genome shotgun (WGS) entry which is preliminary data.</text>
</comment>
<dbReference type="AlphaFoldDB" id="A0A8J5JIW4"/>
<protein>
    <submittedName>
        <fullName evidence="5">Facilitated trehalose transporter Tret1-like 20</fullName>
    </submittedName>
</protein>
<dbReference type="InterPro" id="IPR005829">
    <property type="entry name" value="Sugar_transporter_CS"/>
</dbReference>
<proteinExistence type="predicted"/>
<dbReference type="InterPro" id="IPR050549">
    <property type="entry name" value="MFS_Trehalose_Transporter"/>
</dbReference>
<reference evidence="5" key="1">
    <citation type="journal article" date="2021" name="Sci. Adv.">
        <title>The American lobster genome reveals insights on longevity, neural, and immune adaptations.</title>
        <authorList>
            <person name="Polinski J.M."/>
            <person name="Zimin A.V."/>
            <person name="Clark K.F."/>
            <person name="Kohn A.B."/>
            <person name="Sadowski N."/>
            <person name="Timp W."/>
            <person name="Ptitsyn A."/>
            <person name="Khanna P."/>
            <person name="Romanova D.Y."/>
            <person name="Williams P."/>
            <person name="Greenwood S.J."/>
            <person name="Moroz L.L."/>
            <person name="Walt D.R."/>
            <person name="Bodnar A.G."/>
        </authorList>
    </citation>
    <scope>NUCLEOTIDE SEQUENCE</scope>
    <source>
        <strain evidence="5">GMGI-L3</strain>
    </source>
</reference>
<evidence type="ECO:0000256" key="2">
    <source>
        <dbReference type="ARBA" id="ARBA00022692"/>
    </source>
</evidence>
<evidence type="ECO:0000313" key="6">
    <source>
        <dbReference type="Proteomes" id="UP000747542"/>
    </source>
</evidence>
<name>A0A8J5JIW4_HOMAM</name>
<feature type="non-terminal residue" evidence="5">
    <location>
        <position position="1"/>
    </location>
</feature>
<accession>A0A8J5JIW4</accession>
<evidence type="ECO:0000256" key="4">
    <source>
        <dbReference type="ARBA" id="ARBA00023136"/>
    </source>
</evidence>
<dbReference type="GO" id="GO:0022857">
    <property type="term" value="F:transmembrane transporter activity"/>
    <property type="evidence" value="ECO:0007669"/>
    <property type="project" value="InterPro"/>
</dbReference>
<gene>
    <name evidence="5" type="primary">Tret1-L20</name>
    <name evidence="5" type="ORF">Hamer_G022555</name>
</gene>
<dbReference type="PROSITE" id="PS00217">
    <property type="entry name" value="SUGAR_TRANSPORT_2"/>
    <property type="match status" value="1"/>
</dbReference>
<keyword evidence="2" id="KW-0812">Transmembrane</keyword>
<dbReference type="SUPFAM" id="SSF103473">
    <property type="entry name" value="MFS general substrate transporter"/>
    <property type="match status" value="1"/>
</dbReference>
<evidence type="ECO:0000256" key="1">
    <source>
        <dbReference type="ARBA" id="ARBA00004141"/>
    </source>
</evidence>
<keyword evidence="4" id="KW-0472">Membrane</keyword>
<evidence type="ECO:0000256" key="3">
    <source>
        <dbReference type="ARBA" id="ARBA00022989"/>
    </source>
</evidence>
<dbReference type="InterPro" id="IPR036259">
    <property type="entry name" value="MFS_trans_sf"/>
</dbReference>
<dbReference type="EMBL" id="JAHLQT010033677">
    <property type="protein sequence ID" value="KAG7159272.1"/>
    <property type="molecule type" value="Genomic_DNA"/>
</dbReference>